<dbReference type="InterPro" id="IPR041921">
    <property type="entry name" value="NuoE_N"/>
</dbReference>
<evidence type="ECO:0000313" key="4">
    <source>
        <dbReference type="EMBL" id="AWY98189.1"/>
    </source>
</evidence>
<organism evidence="4 5">
    <name type="scientific">Blautia argi</name>
    <dbReference type="NCBI Taxonomy" id="1912897"/>
    <lineage>
        <taxon>Bacteria</taxon>
        <taxon>Bacillati</taxon>
        <taxon>Bacillota</taxon>
        <taxon>Clostridia</taxon>
        <taxon>Lachnospirales</taxon>
        <taxon>Lachnospiraceae</taxon>
        <taxon>Blautia</taxon>
    </lineage>
</organism>
<keyword evidence="5" id="KW-1185">Reference proteome</keyword>
<gene>
    <name evidence="4" type="ORF">DQQ01_08565</name>
</gene>
<name>A0A2Z4UBI7_9FIRM</name>
<keyword evidence="1" id="KW-0479">Metal-binding</keyword>
<dbReference type="KEGG" id="blau:DQQ01_08565"/>
<accession>A0A2Z4UBI7</accession>
<dbReference type="Gene3D" id="1.10.10.1590">
    <property type="entry name" value="NADH-quinone oxidoreductase subunit E"/>
    <property type="match status" value="1"/>
</dbReference>
<dbReference type="EMBL" id="CP030280">
    <property type="protein sequence ID" value="AWY98189.1"/>
    <property type="molecule type" value="Genomic_DNA"/>
</dbReference>
<evidence type="ECO:0000313" key="5">
    <source>
        <dbReference type="Proteomes" id="UP000250003"/>
    </source>
</evidence>
<dbReference type="GO" id="GO:0046872">
    <property type="term" value="F:metal ion binding"/>
    <property type="evidence" value="ECO:0007669"/>
    <property type="project" value="UniProtKB-KW"/>
</dbReference>
<keyword evidence="3" id="KW-0411">Iron-sulfur</keyword>
<keyword evidence="2" id="KW-0408">Iron</keyword>
<dbReference type="InterPro" id="IPR042128">
    <property type="entry name" value="NuoE_dom"/>
</dbReference>
<proteinExistence type="predicted"/>
<dbReference type="OrthoDB" id="1971655at2"/>
<dbReference type="PANTHER" id="PTHR43342:SF1">
    <property type="entry name" value="BIFURCATING [FEFE] HYDROGENASE GAMMA SUBUNIT"/>
    <property type="match status" value="1"/>
</dbReference>
<dbReference type="GO" id="GO:0051536">
    <property type="term" value="F:iron-sulfur cluster binding"/>
    <property type="evidence" value="ECO:0007669"/>
    <property type="project" value="UniProtKB-KW"/>
</dbReference>
<sequence length="155" mass="18000">MNFEQEIREIIEYYAAQRNPKEQENIIAMLREIQETEGCIPLAAQELAAEKLGVKRSVFTCIMKRLPDLKEEIYSHQLVLCTGERCQNKKSMEILKAVKEELKIDKDGFSPDRKIYLKTQNCMKQCRTSPNMKADGELYAAVTKEQVLALLKKWK</sequence>
<dbReference type="SUPFAM" id="SSF52833">
    <property type="entry name" value="Thioredoxin-like"/>
    <property type="match status" value="1"/>
</dbReference>
<dbReference type="InterPro" id="IPR036249">
    <property type="entry name" value="Thioredoxin-like_sf"/>
</dbReference>
<protein>
    <submittedName>
        <fullName evidence="4">Iron hydrogenase</fullName>
    </submittedName>
</protein>
<dbReference type="RefSeq" id="WP_111919678.1">
    <property type="nucleotide sequence ID" value="NZ_CAUWHR010000016.1"/>
</dbReference>
<dbReference type="CDD" id="cd03064">
    <property type="entry name" value="TRX_Fd_NuoE"/>
    <property type="match status" value="1"/>
</dbReference>
<dbReference type="InterPro" id="IPR028431">
    <property type="entry name" value="NADP_DH_HndA-like"/>
</dbReference>
<dbReference type="Pfam" id="PF01257">
    <property type="entry name" value="2Fe-2S_thioredx"/>
    <property type="match status" value="1"/>
</dbReference>
<dbReference type="AlphaFoldDB" id="A0A2Z4UBI7"/>
<evidence type="ECO:0000256" key="1">
    <source>
        <dbReference type="ARBA" id="ARBA00022723"/>
    </source>
</evidence>
<dbReference type="Gene3D" id="3.40.30.10">
    <property type="entry name" value="Glutaredoxin"/>
    <property type="match status" value="1"/>
</dbReference>
<dbReference type="Proteomes" id="UP000250003">
    <property type="component" value="Chromosome"/>
</dbReference>
<evidence type="ECO:0000256" key="3">
    <source>
        <dbReference type="ARBA" id="ARBA00023014"/>
    </source>
</evidence>
<evidence type="ECO:0000256" key="2">
    <source>
        <dbReference type="ARBA" id="ARBA00023004"/>
    </source>
</evidence>
<reference evidence="5" key="1">
    <citation type="submission" date="2018-06" db="EMBL/GenBank/DDBJ databases">
        <title>Description of Blautia argi sp. nov., a new anaerobic isolated from dog feces.</title>
        <authorList>
            <person name="Chang Y.-H."/>
            <person name="Paek J."/>
            <person name="Shin Y."/>
        </authorList>
    </citation>
    <scope>NUCLEOTIDE SEQUENCE [LARGE SCALE GENOMIC DNA]</scope>
    <source>
        <strain evidence="5">KCTC 15426</strain>
    </source>
</reference>
<dbReference type="PANTHER" id="PTHR43342">
    <property type="entry name" value="NADH-QUINONE OXIDOREDUCTASE, E SUBUNIT"/>
    <property type="match status" value="1"/>
</dbReference>